<evidence type="ECO:0000313" key="1">
    <source>
        <dbReference type="EMBL" id="MDM8156789.1"/>
    </source>
</evidence>
<accession>A0ABT7UB16</accession>
<dbReference type="Proteomes" id="UP001529340">
    <property type="component" value="Unassembled WGS sequence"/>
</dbReference>
<sequence length="217" mass="26428">MHYRWIIPAGCILALLIIGERVAVSKISNRLTLYAFQRDYEAYQRLRKKWYTLYLFHPFNLAYMDLNVALFKGDLKEIENCFLQFDQMHLNKKQKETVYRKAFYYNVMKNEKENAEHYYHMLKDMEQPQRMQDIEIFYDTFIHSGYRFMDEVQQALKKCSKEYRADYESILAKMYENKGDLQSADEYQKLAETHFEELKQNQRRKGGTICETKRFSW</sequence>
<keyword evidence="2" id="KW-1185">Reference proteome</keyword>
<dbReference type="EMBL" id="JAUDCG010000012">
    <property type="protein sequence ID" value="MDM8156789.1"/>
    <property type="molecule type" value="Genomic_DNA"/>
</dbReference>
<name>A0ABT7UB16_9FIRM</name>
<dbReference type="RefSeq" id="WP_289607253.1">
    <property type="nucleotide sequence ID" value="NZ_JAUDCG010000012.1"/>
</dbReference>
<proteinExistence type="predicted"/>
<protein>
    <submittedName>
        <fullName evidence="1">Uncharacterized protein</fullName>
    </submittedName>
</protein>
<evidence type="ECO:0000313" key="2">
    <source>
        <dbReference type="Proteomes" id="UP001529340"/>
    </source>
</evidence>
<reference evidence="1" key="2">
    <citation type="submission" date="2023-06" db="EMBL/GenBank/DDBJ databases">
        <authorList>
            <person name="Zeman M."/>
            <person name="Kubasova T."/>
            <person name="Jahodarova E."/>
            <person name="Nykrynova M."/>
            <person name="Rychlik I."/>
        </authorList>
    </citation>
    <scope>NUCLEOTIDE SEQUENCE</scope>
    <source>
        <strain evidence="1">ET39</strain>
    </source>
</reference>
<reference evidence="1" key="1">
    <citation type="submission" date="2023-06" db="EMBL/GenBank/DDBJ databases">
        <title>Identification and characterization of horizontal gene transfer across gut microbiota members of farm animals based on homology search.</title>
        <authorList>
            <person name="Schwarzerova J."/>
            <person name="Nykrynova M."/>
            <person name="Jureckova K."/>
            <person name="Cejkova D."/>
            <person name="Rychlik I."/>
        </authorList>
    </citation>
    <scope>NUCLEOTIDE SEQUENCE</scope>
    <source>
        <strain evidence="1">ET39</strain>
    </source>
</reference>
<organism evidence="1 2">
    <name type="scientific">Amedibacillus dolichus</name>
    <dbReference type="NCBI Taxonomy" id="31971"/>
    <lineage>
        <taxon>Bacteria</taxon>
        <taxon>Bacillati</taxon>
        <taxon>Bacillota</taxon>
        <taxon>Erysipelotrichia</taxon>
        <taxon>Erysipelotrichales</taxon>
        <taxon>Erysipelotrichaceae</taxon>
        <taxon>Amedibacillus</taxon>
    </lineage>
</organism>
<gene>
    <name evidence="1" type="ORF">QUV96_03945</name>
</gene>
<comment type="caution">
    <text evidence="1">The sequence shown here is derived from an EMBL/GenBank/DDBJ whole genome shotgun (WGS) entry which is preliminary data.</text>
</comment>